<dbReference type="InterPro" id="IPR036097">
    <property type="entry name" value="HisK_dim/P_sf"/>
</dbReference>
<dbReference type="InterPro" id="IPR005467">
    <property type="entry name" value="His_kinase_dom"/>
</dbReference>
<dbReference type="CDD" id="cd00075">
    <property type="entry name" value="HATPase"/>
    <property type="match status" value="1"/>
</dbReference>
<dbReference type="Gene3D" id="1.10.287.130">
    <property type="match status" value="1"/>
</dbReference>
<dbReference type="Proteomes" id="UP000277858">
    <property type="component" value="Chromosome"/>
</dbReference>
<evidence type="ECO:0000259" key="12">
    <source>
        <dbReference type="PROSITE" id="PS50109"/>
    </source>
</evidence>
<evidence type="ECO:0000313" key="13">
    <source>
        <dbReference type="EMBL" id="VEI04583.1"/>
    </source>
</evidence>
<dbReference type="SMART" id="SM00388">
    <property type="entry name" value="HisKA"/>
    <property type="match status" value="1"/>
</dbReference>
<evidence type="ECO:0000313" key="14">
    <source>
        <dbReference type="Proteomes" id="UP000277858"/>
    </source>
</evidence>
<dbReference type="PROSITE" id="PS50109">
    <property type="entry name" value="HIS_KIN"/>
    <property type="match status" value="1"/>
</dbReference>
<evidence type="ECO:0000256" key="6">
    <source>
        <dbReference type="ARBA" id="ARBA00022679"/>
    </source>
</evidence>
<keyword evidence="9 11" id="KW-0472">Membrane</keyword>
<dbReference type="GO" id="GO:0000155">
    <property type="term" value="F:phosphorelay sensor kinase activity"/>
    <property type="evidence" value="ECO:0007669"/>
    <property type="project" value="InterPro"/>
</dbReference>
<dbReference type="EC" id="2.7.13.3" evidence="4"/>
<dbReference type="OrthoDB" id="9813151at2"/>
<keyword evidence="11" id="KW-1133">Transmembrane helix</keyword>
<dbReference type="Gene3D" id="3.30.565.10">
    <property type="entry name" value="Histidine kinase-like ATPase, C-terminal domain"/>
    <property type="match status" value="1"/>
</dbReference>
<accession>A0A3S4VLL5</accession>
<dbReference type="EMBL" id="LR134473">
    <property type="protein sequence ID" value="VEI04583.1"/>
    <property type="molecule type" value="Genomic_DNA"/>
</dbReference>
<dbReference type="GO" id="GO:0004721">
    <property type="term" value="F:phosphoprotein phosphatase activity"/>
    <property type="evidence" value="ECO:0007669"/>
    <property type="project" value="TreeGrafter"/>
</dbReference>
<keyword evidence="11" id="KW-0812">Transmembrane</keyword>
<evidence type="ECO:0000256" key="1">
    <source>
        <dbReference type="ARBA" id="ARBA00000085"/>
    </source>
</evidence>
<dbReference type="GO" id="GO:0005509">
    <property type="term" value="F:calcium ion binding"/>
    <property type="evidence" value="ECO:0007669"/>
    <property type="project" value="UniProtKB-ARBA"/>
</dbReference>
<keyword evidence="14" id="KW-1185">Reference proteome</keyword>
<keyword evidence="5" id="KW-0597">Phosphoprotein</keyword>
<dbReference type="PRINTS" id="PR00344">
    <property type="entry name" value="BCTRLSENSOR"/>
</dbReference>
<keyword evidence="6 13" id="KW-0808">Transferase</keyword>
<evidence type="ECO:0000256" key="8">
    <source>
        <dbReference type="ARBA" id="ARBA00023012"/>
    </source>
</evidence>
<comment type="catalytic activity">
    <reaction evidence="1">
        <text>ATP + protein L-histidine = ADP + protein N-phospho-L-histidine.</text>
        <dbReference type="EC" id="2.7.13.3"/>
    </reaction>
</comment>
<evidence type="ECO:0000256" key="10">
    <source>
        <dbReference type="ARBA" id="ARBA00039401"/>
    </source>
</evidence>
<evidence type="ECO:0000256" key="4">
    <source>
        <dbReference type="ARBA" id="ARBA00012438"/>
    </source>
</evidence>
<dbReference type="Pfam" id="PF00512">
    <property type="entry name" value="HisKA"/>
    <property type="match status" value="1"/>
</dbReference>
<comment type="subcellular location">
    <subcellularLocation>
        <location evidence="3">Cell membrane</location>
    </subcellularLocation>
</comment>
<dbReference type="SUPFAM" id="SSF55874">
    <property type="entry name" value="ATPase domain of HSP90 chaperone/DNA topoisomerase II/histidine kinase"/>
    <property type="match status" value="1"/>
</dbReference>
<dbReference type="CDD" id="cd00082">
    <property type="entry name" value="HisKA"/>
    <property type="match status" value="1"/>
</dbReference>
<evidence type="ECO:0000256" key="11">
    <source>
        <dbReference type="SAM" id="Phobius"/>
    </source>
</evidence>
<dbReference type="FunFam" id="1.10.287.130:FF:000001">
    <property type="entry name" value="Two-component sensor histidine kinase"/>
    <property type="match status" value="1"/>
</dbReference>
<dbReference type="Pfam" id="PF02518">
    <property type="entry name" value="HATPase_c"/>
    <property type="match status" value="1"/>
</dbReference>
<dbReference type="SUPFAM" id="SSF47384">
    <property type="entry name" value="Homodimeric domain of signal transducing histidine kinase"/>
    <property type="match status" value="1"/>
</dbReference>
<dbReference type="STRING" id="1122997.GCA_000425285_01602"/>
<evidence type="ECO:0000256" key="7">
    <source>
        <dbReference type="ARBA" id="ARBA00022777"/>
    </source>
</evidence>
<sequence length="389" mass="42440">MIWAVNWWLAGLIGLVVGAALTWLIERTVSAARNPPDTLDTDTWEPEVDPTLISALDLRNGPGIVVGDHDEVLYATEQAISIGLVEGSRIVDPELLDMVRRCRREEQTEVQDLDVRPNPSVPVLHMVVRAAPMDEHGSALVLADDRSAMIRVEQARNDFLANVSHELKTPIGAVSILAEAVEDAADDPDAVRHFATRLHTEAVRLSSLVTQVIALSRLQSDQPLLRAEPTDVSEVVHKAVHRMDELARSRHINLVVRCAPGLTVMGDPGPLIDAVANLVQNAIAYSGPRARVSVITREGREGDLRVVEIAVTDNGIGISQDDQKRIFERFYRVDQARSRASGGTGLGLSLVKHTARVHGGSVSVWSKVGQGSTFTLRFPMHHPSSEETS</sequence>
<keyword evidence="8" id="KW-0902">Two-component regulatory system</keyword>
<dbReference type="SMART" id="SM00387">
    <property type="entry name" value="HATPase_c"/>
    <property type="match status" value="1"/>
</dbReference>
<feature type="transmembrane region" description="Helical" evidence="11">
    <location>
        <begin position="6"/>
        <end position="25"/>
    </location>
</feature>
<dbReference type="InterPro" id="IPR036890">
    <property type="entry name" value="HATPase_C_sf"/>
</dbReference>
<comment type="cofactor">
    <cofactor evidence="2">
        <name>a divalent metal cation</name>
        <dbReference type="ChEBI" id="CHEBI:60240"/>
    </cofactor>
</comment>
<dbReference type="InterPro" id="IPR003594">
    <property type="entry name" value="HATPase_dom"/>
</dbReference>
<dbReference type="FunFam" id="3.30.565.10:FF:000006">
    <property type="entry name" value="Sensor histidine kinase WalK"/>
    <property type="match status" value="1"/>
</dbReference>
<dbReference type="InterPro" id="IPR003661">
    <property type="entry name" value="HisK_dim/P_dom"/>
</dbReference>
<dbReference type="GO" id="GO:0005886">
    <property type="term" value="C:plasma membrane"/>
    <property type="evidence" value="ECO:0007669"/>
    <property type="project" value="UniProtKB-SubCell"/>
</dbReference>
<keyword evidence="7 13" id="KW-0418">Kinase</keyword>
<evidence type="ECO:0000256" key="5">
    <source>
        <dbReference type="ARBA" id="ARBA00022553"/>
    </source>
</evidence>
<protein>
    <recommendedName>
        <fullName evidence="10">Sensor-like histidine kinase SenX3</fullName>
        <ecNumber evidence="4">2.7.13.3</ecNumber>
    </recommendedName>
</protein>
<dbReference type="PANTHER" id="PTHR45453">
    <property type="entry name" value="PHOSPHATE REGULON SENSOR PROTEIN PHOR"/>
    <property type="match status" value="1"/>
</dbReference>
<evidence type="ECO:0000256" key="2">
    <source>
        <dbReference type="ARBA" id="ARBA00001968"/>
    </source>
</evidence>
<feature type="domain" description="Histidine kinase" evidence="12">
    <location>
        <begin position="162"/>
        <end position="382"/>
    </location>
</feature>
<gene>
    <name evidence="13" type="primary">senX3_2</name>
    <name evidence="13" type="ORF">NCTC13652_02815</name>
</gene>
<evidence type="ECO:0000256" key="9">
    <source>
        <dbReference type="ARBA" id="ARBA00023136"/>
    </source>
</evidence>
<name>A0A3S4VLL5_9ACTN</name>
<organism evidence="13 14">
    <name type="scientific">Acidipropionibacterium jensenii</name>
    <dbReference type="NCBI Taxonomy" id="1749"/>
    <lineage>
        <taxon>Bacteria</taxon>
        <taxon>Bacillati</taxon>
        <taxon>Actinomycetota</taxon>
        <taxon>Actinomycetes</taxon>
        <taxon>Propionibacteriales</taxon>
        <taxon>Propionibacteriaceae</taxon>
        <taxon>Acidipropionibacterium</taxon>
    </lineage>
</organism>
<evidence type="ECO:0000256" key="3">
    <source>
        <dbReference type="ARBA" id="ARBA00004236"/>
    </source>
</evidence>
<reference evidence="13 14" key="1">
    <citation type="submission" date="2018-12" db="EMBL/GenBank/DDBJ databases">
        <authorList>
            <consortium name="Pathogen Informatics"/>
        </authorList>
    </citation>
    <scope>NUCLEOTIDE SEQUENCE [LARGE SCALE GENOMIC DNA]</scope>
    <source>
        <strain evidence="13 14">NCTC13652</strain>
    </source>
</reference>
<dbReference type="GO" id="GO:0016036">
    <property type="term" value="P:cellular response to phosphate starvation"/>
    <property type="evidence" value="ECO:0007669"/>
    <property type="project" value="TreeGrafter"/>
</dbReference>
<dbReference type="InterPro" id="IPR004358">
    <property type="entry name" value="Sig_transdc_His_kin-like_C"/>
</dbReference>
<dbReference type="PANTHER" id="PTHR45453:SF1">
    <property type="entry name" value="PHOSPHATE REGULON SENSOR PROTEIN PHOR"/>
    <property type="match status" value="1"/>
</dbReference>
<proteinExistence type="predicted"/>
<dbReference type="AlphaFoldDB" id="A0A3S4VLL5"/>
<dbReference type="InterPro" id="IPR050351">
    <property type="entry name" value="BphY/WalK/GraS-like"/>
</dbReference>